<gene>
    <name evidence="1" type="ORF">VP01_3955g1</name>
</gene>
<keyword evidence="2" id="KW-1185">Reference proteome</keyword>
<evidence type="ECO:0000313" key="2">
    <source>
        <dbReference type="Proteomes" id="UP000037035"/>
    </source>
</evidence>
<dbReference type="VEuPathDB" id="FungiDB:VP01_3955g1"/>
<accession>A0A0L6USC4</accession>
<dbReference type="Proteomes" id="UP000037035">
    <property type="component" value="Unassembled WGS sequence"/>
</dbReference>
<sequence>MNLGLKYDRMVTGSSDEALHCLEAQLKQFLEIKWNKAISRMVGVKINKKPEGFELSQPNLIKKILSKSWDGISCQKVPFPEGFSSNFDPEESGTNQSEHLLVIGSLNYVSVSTQPNITYAVECLAKYSSRPSSVHWKALNHLISYLAER</sequence>
<reference evidence="1 2" key="1">
    <citation type="submission" date="2015-08" db="EMBL/GenBank/DDBJ databases">
        <title>Next Generation Sequencing and Analysis of the Genome of Puccinia sorghi L Schw, the Causal Agent of Maize Common Rust.</title>
        <authorList>
            <person name="Rochi L."/>
            <person name="Burguener G."/>
            <person name="Darino M."/>
            <person name="Turjanski A."/>
            <person name="Kreff E."/>
            <person name="Dieguez M.J."/>
            <person name="Sacco F."/>
        </authorList>
    </citation>
    <scope>NUCLEOTIDE SEQUENCE [LARGE SCALE GENOMIC DNA]</scope>
    <source>
        <strain evidence="1 2">RO10H11247</strain>
    </source>
</reference>
<evidence type="ECO:0008006" key="3">
    <source>
        <dbReference type="Google" id="ProtNLM"/>
    </source>
</evidence>
<organism evidence="1 2">
    <name type="scientific">Puccinia sorghi</name>
    <dbReference type="NCBI Taxonomy" id="27349"/>
    <lineage>
        <taxon>Eukaryota</taxon>
        <taxon>Fungi</taxon>
        <taxon>Dikarya</taxon>
        <taxon>Basidiomycota</taxon>
        <taxon>Pucciniomycotina</taxon>
        <taxon>Pucciniomycetes</taxon>
        <taxon>Pucciniales</taxon>
        <taxon>Pucciniaceae</taxon>
        <taxon>Puccinia</taxon>
    </lineage>
</organism>
<comment type="caution">
    <text evidence="1">The sequence shown here is derived from an EMBL/GenBank/DDBJ whole genome shotgun (WGS) entry which is preliminary data.</text>
</comment>
<dbReference type="AlphaFoldDB" id="A0A0L6USC4"/>
<evidence type="ECO:0000313" key="1">
    <source>
        <dbReference type="EMBL" id="KNZ51436.1"/>
    </source>
</evidence>
<proteinExistence type="predicted"/>
<name>A0A0L6USC4_9BASI</name>
<dbReference type="OrthoDB" id="3039677at2759"/>
<dbReference type="EMBL" id="LAVV01009007">
    <property type="protein sequence ID" value="KNZ51436.1"/>
    <property type="molecule type" value="Genomic_DNA"/>
</dbReference>
<protein>
    <recommendedName>
        <fullName evidence="3">Reverse transcriptase Ty1/copia-type domain-containing protein</fullName>
    </recommendedName>
</protein>